<feature type="chain" id="PRO_5047346793" evidence="1">
    <location>
        <begin position="20"/>
        <end position="117"/>
    </location>
</feature>
<dbReference type="Proteomes" id="UP000818603">
    <property type="component" value="Unassembled WGS sequence"/>
</dbReference>
<evidence type="ECO:0000313" key="2">
    <source>
        <dbReference type="EMBL" id="NHK29390.1"/>
    </source>
</evidence>
<accession>A0ABX0HMW2</accession>
<evidence type="ECO:0000313" key="3">
    <source>
        <dbReference type="Proteomes" id="UP000818603"/>
    </source>
</evidence>
<protein>
    <submittedName>
        <fullName evidence="2">Uncharacterized protein</fullName>
    </submittedName>
</protein>
<evidence type="ECO:0000256" key="1">
    <source>
        <dbReference type="SAM" id="SignalP"/>
    </source>
</evidence>
<sequence>MGILSTALLLTGVAGIALASTSSAQHPVIGDKPARELLNSDLLALPDRERQSWVNGAVNMAAQVVAKDRPETAGCLLNWFIKGGDGQIKLAEIMEQYPSKQATSTVYAVATMACDDL</sequence>
<dbReference type="EMBL" id="VCJR02000004">
    <property type="protein sequence ID" value="NHK29390.1"/>
    <property type="molecule type" value="Genomic_DNA"/>
</dbReference>
<keyword evidence="1" id="KW-0732">Signal</keyword>
<reference evidence="2 3" key="1">
    <citation type="submission" date="2020-02" db="EMBL/GenBank/DDBJ databases">
        <title>Genome sequence of Parvularcula flava strain NH6-79.</title>
        <authorList>
            <person name="Abdul Karim M.H."/>
            <person name="Lam M.Q."/>
            <person name="Chen S.J."/>
            <person name="Yahya A."/>
            <person name="Shahir S."/>
            <person name="Shamsir M.S."/>
            <person name="Chong C.S."/>
        </authorList>
    </citation>
    <scope>NUCLEOTIDE SEQUENCE [LARGE SCALE GENOMIC DNA]</scope>
    <source>
        <strain evidence="2 3">NH6-79</strain>
    </source>
</reference>
<organism evidence="2 3">
    <name type="scientific">Aquisalinus luteolus</name>
    <dbReference type="NCBI Taxonomy" id="1566827"/>
    <lineage>
        <taxon>Bacteria</taxon>
        <taxon>Pseudomonadati</taxon>
        <taxon>Pseudomonadota</taxon>
        <taxon>Alphaproteobacteria</taxon>
        <taxon>Parvularculales</taxon>
        <taxon>Parvularculaceae</taxon>
        <taxon>Aquisalinus</taxon>
    </lineage>
</organism>
<keyword evidence="3" id="KW-1185">Reference proteome</keyword>
<gene>
    <name evidence="2" type="ORF">FF098_015855</name>
</gene>
<feature type="signal peptide" evidence="1">
    <location>
        <begin position="1"/>
        <end position="19"/>
    </location>
</feature>
<name>A0ABX0HMW2_9PROT</name>
<dbReference type="RefSeq" id="WP_155142370.1">
    <property type="nucleotide sequence ID" value="NZ_BMGZ01000004.1"/>
</dbReference>
<comment type="caution">
    <text evidence="2">The sequence shown here is derived from an EMBL/GenBank/DDBJ whole genome shotgun (WGS) entry which is preliminary data.</text>
</comment>
<proteinExistence type="predicted"/>